<organism evidence="2 3">
    <name type="scientific">Fulvivirga marina</name>
    <dbReference type="NCBI Taxonomy" id="2494733"/>
    <lineage>
        <taxon>Bacteria</taxon>
        <taxon>Pseudomonadati</taxon>
        <taxon>Bacteroidota</taxon>
        <taxon>Cytophagia</taxon>
        <taxon>Cytophagales</taxon>
        <taxon>Fulvivirgaceae</taxon>
        <taxon>Fulvivirga</taxon>
    </lineage>
</organism>
<keyword evidence="3" id="KW-1185">Reference proteome</keyword>
<evidence type="ECO:0000313" key="3">
    <source>
        <dbReference type="Proteomes" id="UP000614216"/>
    </source>
</evidence>
<dbReference type="EMBL" id="JAEUGD010000031">
    <property type="protein sequence ID" value="MBL6446680.1"/>
    <property type="molecule type" value="Genomic_DNA"/>
</dbReference>
<sequence length="228" mass="25841">MKPVYYILLILTMVSLSCSKQNTSEKNEIVDDSLLVSETSKKPKTEEDQPSISKKENEGSDSTYIEVDAIVISVEEELVMPADYLTTVMKVKTANGDTLTFTDADGFEGLTGQEIPLKYRLISQSKWLVCMDCTSFEEKANVVDITSVASEVRFKQLKLSQFIEDPYIETASTFVMVDEQGQTEEFLSVKHDLVRDSTKMSQSFHNYGFIITFYPELENRIELESLSE</sequence>
<gene>
    <name evidence="2" type="ORF">JMN32_10180</name>
</gene>
<reference evidence="2" key="1">
    <citation type="submission" date="2021-01" db="EMBL/GenBank/DDBJ databases">
        <title>Fulvivirga kasyanovii gen. nov., sp nov., a novel member of the phylum Bacteroidetes isolated from seawater in a mussel farm.</title>
        <authorList>
            <person name="Zhao L.-H."/>
            <person name="Wang Z.-J."/>
        </authorList>
    </citation>
    <scope>NUCLEOTIDE SEQUENCE</scope>
    <source>
        <strain evidence="2">29W222</strain>
    </source>
</reference>
<evidence type="ECO:0008006" key="4">
    <source>
        <dbReference type="Google" id="ProtNLM"/>
    </source>
</evidence>
<feature type="region of interest" description="Disordered" evidence="1">
    <location>
        <begin position="40"/>
        <end position="60"/>
    </location>
</feature>
<protein>
    <recommendedName>
        <fullName evidence="4">Lipoprotein</fullName>
    </recommendedName>
</protein>
<accession>A0A937FV25</accession>
<proteinExistence type="predicted"/>
<comment type="caution">
    <text evidence="2">The sequence shown here is derived from an EMBL/GenBank/DDBJ whole genome shotgun (WGS) entry which is preliminary data.</text>
</comment>
<dbReference type="RefSeq" id="WP_202856215.1">
    <property type="nucleotide sequence ID" value="NZ_JAEUGD010000031.1"/>
</dbReference>
<feature type="compositionally biased region" description="Basic and acidic residues" evidence="1">
    <location>
        <begin position="40"/>
        <end position="58"/>
    </location>
</feature>
<name>A0A937FV25_9BACT</name>
<dbReference type="AlphaFoldDB" id="A0A937FV25"/>
<dbReference type="Proteomes" id="UP000614216">
    <property type="component" value="Unassembled WGS sequence"/>
</dbReference>
<evidence type="ECO:0000313" key="2">
    <source>
        <dbReference type="EMBL" id="MBL6446680.1"/>
    </source>
</evidence>
<dbReference type="PROSITE" id="PS51257">
    <property type="entry name" value="PROKAR_LIPOPROTEIN"/>
    <property type="match status" value="1"/>
</dbReference>
<evidence type="ECO:0000256" key="1">
    <source>
        <dbReference type="SAM" id="MobiDB-lite"/>
    </source>
</evidence>